<feature type="compositionally biased region" description="Basic and acidic residues" evidence="1">
    <location>
        <begin position="273"/>
        <end position="291"/>
    </location>
</feature>
<organism evidence="2 3">
    <name type="scientific">Aduncisulcus paluster</name>
    <dbReference type="NCBI Taxonomy" id="2918883"/>
    <lineage>
        <taxon>Eukaryota</taxon>
        <taxon>Metamonada</taxon>
        <taxon>Carpediemonas-like organisms</taxon>
        <taxon>Aduncisulcus</taxon>
    </lineage>
</organism>
<dbReference type="EMBL" id="BQXS01012617">
    <property type="protein sequence ID" value="GKT25838.1"/>
    <property type="molecule type" value="Genomic_DNA"/>
</dbReference>
<dbReference type="Proteomes" id="UP001057375">
    <property type="component" value="Unassembled WGS sequence"/>
</dbReference>
<feature type="compositionally biased region" description="Acidic residues" evidence="1">
    <location>
        <begin position="220"/>
        <end position="232"/>
    </location>
</feature>
<reference evidence="2" key="1">
    <citation type="submission" date="2022-03" db="EMBL/GenBank/DDBJ databases">
        <title>Draft genome sequence of Aduncisulcus paluster, a free-living microaerophilic Fornicata.</title>
        <authorList>
            <person name="Yuyama I."/>
            <person name="Kume K."/>
            <person name="Tamura T."/>
            <person name="Inagaki Y."/>
            <person name="Hashimoto T."/>
        </authorList>
    </citation>
    <scope>NUCLEOTIDE SEQUENCE</scope>
    <source>
        <strain evidence="2">NY0171</strain>
    </source>
</reference>
<feature type="non-terminal residue" evidence="2">
    <location>
        <position position="1"/>
    </location>
</feature>
<feature type="compositionally biased region" description="Basic and acidic residues" evidence="1">
    <location>
        <begin position="348"/>
        <end position="358"/>
    </location>
</feature>
<feature type="compositionally biased region" description="Low complexity" evidence="1">
    <location>
        <begin position="318"/>
        <end position="327"/>
    </location>
</feature>
<feature type="compositionally biased region" description="Basic and acidic residues" evidence="1">
    <location>
        <begin position="169"/>
        <end position="188"/>
    </location>
</feature>
<feature type="compositionally biased region" description="Basic residues" evidence="1">
    <location>
        <begin position="157"/>
        <end position="168"/>
    </location>
</feature>
<feature type="compositionally biased region" description="Basic and acidic residues" evidence="1">
    <location>
        <begin position="328"/>
        <end position="340"/>
    </location>
</feature>
<name>A0ABQ5K1Z8_9EUKA</name>
<proteinExistence type="predicted"/>
<evidence type="ECO:0000313" key="3">
    <source>
        <dbReference type="Proteomes" id="UP001057375"/>
    </source>
</evidence>
<gene>
    <name evidence="2" type="ORF">ADUPG1_013156</name>
</gene>
<comment type="caution">
    <text evidence="2">The sequence shown here is derived from an EMBL/GenBank/DDBJ whole genome shotgun (WGS) entry which is preliminary data.</text>
</comment>
<sequence>VSDSPHFMDSPKADITPSKPLENPLDQPIAVQTTIIKTLGSEISDNNDSTDSVDDSSTSSSSSLPPIPGKNKTQIKHETDKITSPELDNPNKSVIIHPCSIPESPTNQFDSKNGVEKEDSEDSSSNTDDSSEPSIIVHDTLEDSHGLLSHVLFPEKKKLRKRRRKERVKVHEDKCDNLVPSPEHKESAYEEEDESSETESVSDKESTFDEENSVVVHDDKEEEISQGNEEVERESIEEPPKQPITQGIVDDQHPSASAIRPDDIPLSSPLGVDVDRADGRTEHKEEHDREGMPQVGDTPGDDVISEQDNVPSSHDSDSYVGSDSGVSVEHDNVESVERTDVAPAQIELTDKHTVEQGKDTQCGDGMGES</sequence>
<evidence type="ECO:0000256" key="1">
    <source>
        <dbReference type="SAM" id="MobiDB-lite"/>
    </source>
</evidence>
<accession>A0ABQ5K1Z8</accession>
<feature type="compositionally biased region" description="Low complexity" evidence="1">
    <location>
        <begin position="123"/>
        <end position="134"/>
    </location>
</feature>
<feature type="compositionally biased region" description="Low complexity" evidence="1">
    <location>
        <begin position="44"/>
        <end position="63"/>
    </location>
</feature>
<protein>
    <submittedName>
        <fullName evidence="2">Uncharacterized protein</fullName>
    </submittedName>
</protein>
<feature type="region of interest" description="Disordered" evidence="1">
    <location>
        <begin position="1"/>
        <end position="369"/>
    </location>
</feature>
<evidence type="ECO:0000313" key="2">
    <source>
        <dbReference type="EMBL" id="GKT25838.1"/>
    </source>
</evidence>
<feature type="non-terminal residue" evidence="2">
    <location>
        <position position="369"/>
    </location>
</feature>
<keyword evidence="3" id="KW-1185">Reference proteome</keyword>